<dbReference type="OrthoDB" id="5933722at2"/>
<feature type="transmembrane region" description="Helical" evidence="6">
    <location>
        <begin position="284"/>
        <end position="305"/>
    </location>
</feature>
<dbReference type="Pfam" id="PF12704">
    <property type="entry name" value="MacB_PCD"/>
    <property type="match status" value="1"/>
</dbReference>
<evidence type="ECO:0000259" key="8">
    <source>
        <dbReference type="Pfam" id="PF12704"/>
    </source>
</evidence>
<feature type="domain" description="ABC3 transporter permease C-terminal" evidence="7">
    <location>
        <begin position="673"/>
        <end position="782"/>
    </location>
</feature>
<evidence type="ECO:0000313" key="10">
    <source>
        <dbReference type="Proteomes" id="UP000241964"/>
    </source>
</evidence>
<evidence type="ECO:0000259" key="7">
    <source>
        <dbReference type="Pfam" id="PF02687"/>
    </source>
</evidence>
<dbReference type="AlphaFoldDB" id="A0A2P8G419"/>
<feature type="domain" description="ABC3 transporter permease C-terminal" evidence="7">
    <location>
        <begin position="290"/>
        <end position="406"/>
    </location>
</feature>
<feature type="transmembrane region" description="Helical" evidence="6">
    <location>
        <begin position="706"/>
        <end position="734"/>
    </location>
</feature>
<dbReference type="RefSeq" id="WP_106596156.1">
    <property type="nucleotide sequence ID" value="NZ_PYAS01000006.1"/>
</dbReference>
<dbReference type="Proteomes" id="UP000241964">
    <property type="component" value="Unassembled WGS sequence"/>
</dbReference>
<evidence type="ECO:0000256" key="2">
    <source>
        <dbReference type="ARBA" id="ARBA00022475"/>
    </source>
</evidence>
<reference evidence="9 10" key="1">
    <citation type="submission" date="2018-03" db="EMBL/GenBank/DDBJ databases">
        <title>Genomic Encyclopedia of Archaeal and Bacterial Type Strains, Phase II (KMG-II): from individual species to whole genera.</title>
        <authorList>
            <person name="Goeker M."/>
        </authorList>
    </citation>
    <scope>NUCLEOTIDE SEQUENCE [LARGE SCALE GENOMIC DNA]</scope>
    <source>
        <strain evidence="9 10">DSM 29057</strain>
    </source>
</reference>
<keyword evidence="10" id="KW-1185">Reference proteome</keyword>
<evidence type="ECO:0000256" key="1">
    <source>
        <dbReference type="ARBA" id="ARBA00004651"/>
    </source>
</evidence>
<comment type="caution">
    <text evidence="9">The sequence shown here is derived from an EMBL/GenBank/DDBJ whole genome shotgun (WGS) entry which is preliminary data.</text>
</comment>
<dbReference type="EMBL" id="PYAS01000006">
    <property type="protein sequence ID" value="PSL28723.1"/>
    <property type="molecule type" value="Genomic_DNA"/>
</dbReference>
<dbReference type="InterPro" id="IPR025857">
    <property type="entry name" value="MacB_PCD"/>
</dbReference>
<feature type="transmembrane region" description="Helical" evidence="6">
    <location>
        <begin position="377"/>
        <end position="401"/>
    </location>
</feature>
<keyword evidence="4 6" id="KW-1133">Transmembrane helix</keyword>
<gene>
    <name evidence="9" type="ORF">CLV60_106326</name>
</gene>
<accession>A0A2P8G419</accession>
<dbReference type="GO" id="GO:0005886">
    <property type="term" value="C:plasma membrane"/>
    <property type="evidence" value="ECO:0007669"/>
    <property type="project" value="UniProtKB-SubCell"/>
</dbReference>
<evidence type="ECO:0000256" key="6">
    <source>
        <dbReference type="SAM" id="Phobius"/>
    </source>
</evidence>
<keyword evidence="3 6" id="KW-0812">Transmembrane</keyword>
<evidence type="ECO:0000256" key="3">
    <source>
        <dbReference type="ARBA" id="ARBA00022692"/>
    </source>
</evidence>
<proteinExistence type="predicted"/>
<dbReference type="GO" id="GO:0022857">
    <property type="term" value="F:transmembrane transporter activity"/>
    <property type="evidence" value="ECO:0007669"/>
    <property type="project" value="TreeGrafter"/>
</dbReference>
<dbReference type="InterPro" id="IPR003838">
    <property type="entry name" value="ABC3_permease_C"/>
</dbReference>
<comment type="subcellular location">
    <subcellularLocation>
        <location evidence="1">Cell membrane</location>
        <topology evidence="1">Multi-pass membrane protein</topology>
    </subcellularLocation>
</comment>
<feature type="transmembrane region" description="Helical" evidence="6">
    <location>
        <begin position="330"/>
        <end position="357"/>
    </location>
</feature>
<name>A0A2P8G419_9BACT</name>
<evidence type="ECO:0000256" key="4">
    <source>
        <dbReference type="ARBA" id="ARBA00022989"/>
    </source>
</evidence>
<feature type="transmembrane region" description="Helical" evidence="6">
    <location>
        <begin position="21"/>
        <end position="41"/>
    </location>
</feature>
<sequence>MINTFAKFTFRSLAKHKVYAGINLVGLAVGMAGAIVLFQLVKYHLSVDSYHAHADRTYRVVVDLHLEDGSVEQERGSAYVLHETLKKEFSYVRDAAYLARKELTIRVDHQGTSRKFLKKEHLAFTNPDFFKIFDYKWISGSASAMGAPNQVVVTERYARKYFGNDNAMGKVIRANSRENLVIAGIVADYPDQTDFKQDIFVSLPTLKKIVPEYGYEDWGWIDGGRETFVTLRSPEDKAAFEAQMPAFAKKYYGADGKVFHYHLQDLPDVHFNIAYGGKIKYNTIIVLATVGILLILIACFNFINLSTAQAFKRSKEVGVRKVLGVSQAQVFWLFIQETAVLTFTAGAISLVLAWLFAPMLSQWLGLNVRIDILRDPQLLDFCAALLLFVVTLAGVYPAFVISRFNPVKAMKGLLKENNRSFFSVRKGLVVTQFSISFVLIAVSTLIILQSEFLKNKDLGMDKDLILHLNLPETETSKLTALRNELSALPEVTDLSFFRSAPSVQTSGGGTIKFENRDWEKFVARSRAADDHFVKTYGLKLVAGRVPVHSDTLSELLINRKMVRALGLKSPEAALDRRLHVGDAGKTGTIVGVLSDFNNGDLYTGIEPTIVFADQSRYRWAGVKLNHVNASTINRIGAVWQKQFPENVFEYSFYDEEIAKFYQREELATRLTTTFALLSVCLSCLGLFGLAIFAIEQRTKEIGVRKVLGASVAGITAMLSMDFLKLVLVAIVIASPVAWYFMHRWLQDFAYRIDIHWGIFAWAGFLAAGIALLTVGFQSVRAALVNPVKSLKSE</sequence>
<dbReference type="PANTHER" id="PTHR30572">
    <property type="entry name" value="MEMBRANE COMPONENT OF TRANSPORTER-RELATED"/>
    <property type="match status" value="1"/>
</dbReference>
<feature type="domain" description="MacB-like periplasmic core" evidence="8">
    <location>
        <begin position="21"/>
        <end position="245"/>
    </location>
</feature>
<feature type="transmembrane region" description="Helical" evidence="6">
    <location>
        <begin position="674"/>
        <end position="694"/>
    </location>
</feature>
<dbReference type="PANTHER" id="PTHR30572:SF18">
    <property type="entry name" value="ABC-TYPE MACROLIDE FAMILY EXPORT SYSTEM PERMEASE COMPONENT 2"/>
    <property type="match status" value="1"/>
</dbReference>
<evidence type="ECO:0000256" key="5">
    <source>
        <dbReference type="ARBA" id="ARBA00023136"/>
    </source>
</evidence>
<keyword evidence="5 6" id="KW-0472">Membrane</keyword>
<keyword evidence="2" id="KW-1003">Cell membrane</keyword>
<feature type="transmembrane region" description="Helical" evidence="6">
    <location>
        <begin position="754"/>
        <end position="776"/>
    </location>
</feature>
<dbReference type="InterPro" id="IPR050250">
    <property type="entry name" value="Macrolide_Exporter_MacB"/>
</dbReference>
<organism evidence="9 10">
    <name type="scientific">Dyadobacter jiangsuensis</name>
    <dbReference type="NCBI Taxonomy" id="1591085"/>
    <lineage>
        <taxon>Bacteria</taxon>
        <taxon>Pseudomonadati</taxon>
        <taxon>Bacteroidota</taxon>
        <taxon>Cytophagia</taxon>
        <taxon>Cytophagales</taxon>
        <taxon>Spirosomataceae</taxon>
        <taxon>Dyadobacter</taxon>
    </lineage>
</organism>
<dbReference type="Pfam" id="PF02687">
    <property type="entry name" value="FtsX"/>
    <property type="match status" value="2"/>
</dbReference>
<evidence type="ECO:0000313" key="9">
    <source>
        <dbReference type="EMBL" id="PSL28723.1"/>
    </source>
</evidence>
<protein>
    <submittedName>
        <fullName evidence="9">Putative ABC transport system permease protein</fullName>
    </submittedName>
</protein>
<feature type="transmembrane region" description="Helical" evidence="6">
    <location>
        <begin position="428"/>
        <end position="448"/>
    </location>
</feature>